<name>A0ABQ7KZX4_BRACM</name>
<evidence type="ECO:0000313" key="1">
    <source>
        <dbReference type="EMBL" id="KAG5379557.1"/>
    </source>
</evidence>
<accession>A0ABQ7KZX4</accession>
<keyword evidence="2" id="KW-1185">Reference proteome</keyword>
<protein>
    <submittedName>
        <fullName evidence="1">Uncharacterized protein</fullName>
    </submittedName>
</protein>
<reference evidence="1 2" key="1">
    <citation type="submission" date="2021-03" db="EMBL/GenBank/DDBJ databases">
        <authorList>
            <person name="King G.J."/>
            <person name="Bancroft I."/>
            <person name="Baten A."/>
            <person name="Bloomfield J."/>
            <person name="Borpatragohain P."/>
            <person name="He Z."/>
            <person name="Irish N."/>
            <person name="Irwin J."/>
            <person name="Liu K."/>
            <person name="Mauleon R.P."/>
            <person name="Moore J."/>
            <person name="Morris R."/>
            <person name="Ostergaard L."/>
            <person name="Wang B."/>
            <person name="Wells R."/>
        </authorList>
    </citation>
    <scope>NUCLEOTIDE SEQUENCE [LARGE SCALE GENOMIC DNA]</scope>
    <source>
        <strain evidence="1">R-o-18</strain>
        <tissue evidence="1">Leaf</tissue>
    </source>
</reference>
<sequence>MNASIVNHQPNVIDSQAICLHSICLVDGSWTFTVNFSGYGWVWKDMPGKTQLMSTKNKSIRKSSLHSKLKTLVWAMENMLSHSTCQNFRTNWKNLIAMIGNQKCDQHFDRAKGN</sequence>
<evidence type="ECO:0000313" key="2">
    <source>
        <dbReference type="Proteomes" id="UP000823674"/>
    </source>
</evidence>
<comment type="caution">
    <text evidence="1">The sequence shown here is derived from an EMBL/GenBank/DDBJ whole genome shotgun (WGS) entry which is preliminary data.</text>
</comment>
<organism evidence="1 2">
    <name type="scientific">Brassica rapa subsp. trilocularis</name>
    <dbReference type="NCBI Taxonomy" id="1813537"/>
    <lineage>
        <taxon>Eukaryota</taxon>
        <taxon>Viridiplantae</taxon>
        <taxon>Streptophyta</taxon>
        <taxon>Embryophyta</taxon>
        <taxon>Tracheophyta</taxon>
        <taxon>Spermatophyta</taxon>
        <taxon>Magnoliopsida</taxon>
        <taxon>eudicotyledons</taxon>
        <taxon>Gunneridae</taxon>
        <taxon>Pentapetalae</taxon>
        <taxon>rosids</taxon>
        <taxon>malvids</taxon>
        <taxon>Brassicales</taxon>
        <taxon>Brassicaceae</taxon>
        <taxon>Brassiceae</taxon>
        <taxon>Brassica</taxon>
    </lineage>
</organism>
<gene>
    <name evidence="1" type="primary">A07p027330.1_BraROA</name>
    <name evidence="1" type="ORF">IGI04_027399</name>
</gene>
<dbReference type="Proteomes" id="UP000823674">
    <property type="component" value="Chromosome A07"/>
</dbReference>
<dbReference type="EMBL" id="JADBGQ010000009">
    <property type="protein sequence ID" value="KAG5379557.1"/>
    <property type="molecule type" value="Genomic_DNA"/>
</dbReference>
<proteinExistence type="predicted"/>